<dbReference type="Proteomes" id="UP000548326">
    <property type="component" value="Unassembled WGS sequence"/>
</dbReference>
<reference evidence="1 2" key="1">
    <citation type="submission" date="2020-08" db="EMBL/GenBank/DDBJ databases">
        <title>Genomic Encyclopedia of Type Strains, Phase IV (KMG-V): Genome sequencing to study the core and pangenomes of soil and plant-associated prokaryotes.</title>
        <authorList>
            <person name="Whitman W."/>
        </authorList>
    </citation>
    <scope>NUCLEOTIDE SEQUENCE [LARGE SCALE GENOMIC DNA]</scope>
    <source>
        <strain evidence="1 2">MP601</strain>
    </source>
</reference>
<organism evidence="1 2">
    <name type="scientific">Mucilaginibacter lappiensis</name>
    <dbReference type="NCBI Taxonomy" id="354630"/>
    <lineage>
        <taxon>Bacteria</taxon>
        <taxon>Pseudomonadati</taxon>
        <taxon>Bacteroidota</taxon>
        <taxon>Sphingobacteriia</taxon>
        <taxon>Sphingobacteriales</taxon>
        <taxon>Sphingobacteriaceae</taxon>
        <taxon>Mucilaginibacter</taxon>
    </lineage>
</organism>
<name>A0A841JCW3_9SPHI</name>
<evidence type="ECO:0000313" key="1">
    <source>
        <dbReference type="EMBL" id="MBB6126315.1"/>
    </source>
</evidence>
<accession>A0A841JCW3</accession>
<dbReference type="EMBL" id="JACHCA010000001">
    <property type="protein sequence ID" value="MBB6126315.1"/>
    <property type="molecule type" value="Genomic_DNA"/>
</dbReference>
<gene>
    <name evidence="1" type="ORF">HDF22_000416</name>
</gene>
<evidence type="ECO:0000313" key="2">
    <source>
        <dbReference type="Proteomes" id="UP000548326"/>
    </source>
</evidence>
<sequence>MAEVRQPPPDVCEFLLGIIHYLQLNDPSFLKFNLVIYRKISAL</sequence>
<proteinExistence type="predicted"/>
<dbReference type="AlphaFoldDB" id="A0A841JCW3"/>
<comment type="caution">
    <text evidence="1">The sequence shown here is derived from an EMBL/GenBank/DDBJ whole genome shotgun (WGS) entry which is preliminary data.</text>
</comment>
<protein>
    <submittedName>
        <fullName evidence="1">Uncharacterized protein</fullName>
    </submittedName>
</protein>